<proteinExistence type="inferred from homology"/>
<evidence type="ECO:0000256" key="1">
    <source>
        <dbReference type="ARBA" id="ARBA00005251"/>
    </source>
</evidence>
<evidence type="ECO:0000313" key="8">
    <source>
        <dbReference type="Proteomes" id="UP000034739"/>
    </source>
</evidence>
<dbReference type="EMBL" id="LCOY01000009">
    <property type="protein sequence ID" value="KKU88304.1"/>
    <property type="molecule type" value="Genomic_DNA"/>
</dbReference>
<reference evidence="7 8" key="1">
    <citation type="journal article" date="2015" name="Nature">
        <title>rRNA introns, odd ribosomes, and small enigmatic genomes across a large radiation of phyla.</title>
        <authorList>
            <person name="Brown C.T."/>
            <person name="Hug L.A."/>
            <person name="Thomas B.C."/>
            <person name="Sharon I."/>
            <person name="Castelle C.J."/>
            <person name="Singh A."/>
            <person name="Wilkins M.J."/>
            <person name="Williams K.H."/>
            <person name="Banfield J.F."/>
        </authorList>
    </citation>
    <scope>NUCLEOTIDE SEQUENCE [LARGE SCALE GENOMIC DNA]</scope>
</reference>
<dbReference type="GO" id="GO:0003735">
    <property type="term" value="F:structural constituent of ribosome"/>
    <property type="evidence" value="ECO:0007669"/>
    <property type="project" value="InterPro"/>
</dbReference>
<dbReference type="AlphaFoldDB" id="A0A0G1U2J9"/>
<evidence type="ECO:0000256" key="5">
    <source>
        <dbReference type="RuleBase" id="RU003816"/>
    </source>
</evidence>
<dbReference type="Gene3D" id="3.30.230.10">
    <property type="match status" value="1"/>
</dbReference>
<dbReference type="Proteomes" id="UP000034739">
    <property type="component" value="Unassembled WGS sequence"/>
</dbReference>
<sequence length="161" mass="18115">MKIDKPEESKEMQKESSAVSYYEAVGRRKESSARVRLYVVKETSVSVGGQVMEKGAMVVNGRPVEQYFPGEVYKKMYQEPFRTTNTVSRFAISVKTSGGGLAGQLGAVIHGISRALEKVDKEKFRPILKKRGFMKRDPRAKQRRKAGFAGKARARKQSPKR</sequence>
<accession>A0A0G1U2J9</accession>
<dbReference type="PANTHER" id="PTHR21569">
    <property type="entry name" value="RIBOSOMAL PROTEIN S9"/>
    <property type="match status" value="1"/>
</dbReference>
<dbReference type="InterPro" id="IPR020574">
    <property type="entry name" value="Ribosomal_uS9_CS"/>
</dbReference>
<name>A0A0G1U2J9_9BACT</name>
<evidence type="ECO:0000256" key="6">
    <source>
        <dbReference type="SAM" id="MobiDB-lite"/>
    </source>
</evidence>
<keyword evidence="3 4" id="KW-0687">Ribonucleoprotein</keyword>
<organism evidence="7 8">
    <name type="scientific">Candidatus Gottesmanbacteria bacterium GW2011_GWA2_47_9</name>
    <dbReference type="NCBI Taxonomy" id="1618445"/>
    <lineage>
        <taxon>Bacteria</taxon>
        <taxon>Candidatus Gottesmaniibacteriota</taxon>
    </lineage>
</organism>
<dbReference type="InterPro" id="IPR014721">
    <property type="entry name" value="Ribsml_uS5_D2-typ_fold_subgr"/>
</dbReference>
<dbReference type="PANTHER" id="PTHR21569:SF1">
    <property type="entry name" value="SMALL RIBOSOMAL SUBUNIT PROTEIN US9M"/>
    <property type="match status" value="1"/>
</dbReference>
<comment type="similarity">
    <text evidence="1 4">Belongs to the universal ribosomal protein uS9 family.</text>
</comment>
<dbReference type="GO" id="GO:0015935">
    <property type="term" value="C:small ribosomal subunit"/>
    <property type="evidence" value="ECO:0007669"/>
    <property type="project" value="TreeGrafter"/>
</dbReference>
<dbReference type="Pfam" id="PF00380">
    <property type="entry name" value="Ribosomal_S9"/>
    <property type="match status" value="1"/>
</dbReference>
<evidence type="ECO:0000256" key="2">
    <source>
        <dbReference type="ARBA" id="ARBA00022980"/>
    </source>
</evidence>
<dbReference type="InterPro" id="IPR020568">
    <property type="entry name" value="Ribosomal_Su5_D2-typ_SF"/>
</dbReference>
<dbReference type="SUPFAM" id="SSF54211">
    <property type="entry name" value="Ribosomal protein S5 domain 2-like"/>
    <property type="match status" value="1"/>
</dbReference>
<evidence type="ECO:0000256" key="3">
    <source>
        <dbReference type="ARBA" id="ARBA00023274"/>
    </source>
</evidence>
<evidence type="ECO:0000256" key="4">
    <source>
        <dbReference type="RuleBase" id="RU003815"/>
    </source>
</evidence>
<feature type="region of interest" description="Disordered" evidence="6">
    <location>
        <begin position="130"/>
        <end position="161"/>
    </location>
</feature>
<dbReference type="InterPro" id="IPR000754">
    <property type="entry name" value="Ribosomal_uS9"/>
</dbReference>
<comment type="caution">
    <text evidence="7">The sequence shown here is derived from an EMBL/GenBank/DDBJ whole genome shotgun (WGS) entry which is preliminary data.</text>
</comment>
<evidence type="ECO:0000313" key="7">
    <source>
        <dbReference type="EMBL" id="KKU88304.1"/>
    </source>
</evidence>
<feature type="compositionally biased region" description="Basic residues" evidence="6">
    <location>
        <begin position="141"/>
        <end position="161"/>
    </location>
</feature>
<gene>
    <name evidence="7" type="ORF">UY16_C0009G0025</name>
</gene>
<protein>
    <recommendedName>
        <fullName evidence="5">30S ribosomal protein S9</fullName>
    </recommendedName>
</protein>
<dbReference type="GO" id="GO:0006412">
    <property type="term" value="P:translation"/>
    <property type="evidence" value="ECO:0007669"/>
    <property type="project" value="InterPro"/>
</dbReference>
<dbReference type="PROSITE" id="PS00360">
    <property type="entry name" value="RIBOSOMAL_S9"/>
    <property type="match status" value="1"/>
</dbReference>
<dbReference type="GO" id="GO:0003723">
    <property type="term" value="F:RNA binding"/>
    <property type="evidence" value="ECO:0007669"/>
    <property type="project" value="TreeGrafter"/>
</dbReference>
<keyword evidence="2 4" id="KW-0689">Ribosomal protein</keyword>